<keyword evidence="8" id="KW-1185">Reference proteome</keyword>
<evidence type="ECO:0000256" key="1">
    <source>
        <dbReference type="ARBA" id="ARBA00004370"/>
    </source>
</evidence>
<reference evidence="7" key="2">
    <citation type="submission" date="2023-04" db="EMBL/GenBank/DDBJ databases">
        <authorList>
            <person name="Bu L."/>
            <person name="Lu L."/>
            <person name="Laidemitt M.R."/>
            <person name="Zhang S.M."/>
            <person name="Mutuku M."/>
            <person name="Mkoji G."/>
            <person name="Steinauer M."/>
            <person name="Loker E.S."/>
        </authorList>
    </citation>
    <scope>NUCLEOTIDE SEQUENCE</scope>
    <source>
        <strain evidence="7">KasaAsao</strain>
        <tissue evidence="7">Whole Snail</tissue>
    </source>
</reference>
<keyword evidence="5 6" id="KW-0472">Membrane</keyword>
<organism evidence="7 8">
    <name type="scientific">Biomphalaria pfeifferi</name>
    <name type="common">Bloodfluke planorb</name>
    <name type="synonym">Freshwater snail</name>
    <dbReference type="NCBI Taxonomy" id="112525"/>
    <lineage>
        <taxon>Eukaryota</taxon>
        <taxon>Metazoa</taxon>
        <taxon>Spiralia</taxon>
        <taxon>Lophotrochozoa</taxon>
        <taxon>Mollusca</taxon>
        <taxon>Gastropoda</taxon>
        <taxon>Heterobranchia</taxon>
        <taxon>Euthyneura</taxon>
        <taxon>Panpulmonata</taxon>
        <taxon>Hygrophila</taxon>
        <taxon>Lymnaeoidea</taxon>
        <taxon>Planorbidae</taxon>
        <taxon>Biomphalaria</taxon>
    </lineage>
</organism>
<gene>
    <name evidence="7" type="ORF">Bpfe_003367</name>
</gene>
<evidence type="ECO:0000256" key="2">
    <source>
        <dbReference type="ARBA" id="ARBA00006843"/>
    </source>
</evidence>
<comment type="similarity">
    <text evidence="2">Belongs to the CD225/Dispanin family.</text>
</comment>
<name>A0AAD8C807_BIOPF</name>
<dbReference type="InterPro" id="IPR007593">
    <property type="entry name" value="CD225/Dispanin_fam"/>
</dbReference>
<accession>A0AAD8C807</accession>
<sequence>MTMSIATEPSSSETITSRVSIVICEKDYADEKSRSSASLNFYNRNPGTQPLTGGENIERNYSSSPNYLPLACFALMLNPILGIPALICSYLSKKYRRLGSSARSSKYSGLALWLSIVAIATAIVFIVFVCVYIFVITPNIIRSIQGFSLDNENMDLALEVSSITSIQSL</sequence>
<evidence type="ECO:0000256" key="6">
    <source>
        <dbReference type="SAM" id="Phobius"/>
    </source>
</evidence>
<evidence type="ECO:0000256" key="3">
    <source>
        <dbReference type="ARBA" id="ARBA00022692"/>
    </source>
</evidence>
<comment type="subcellular location">
    <subcellularLocation>
        <location evidence="1">Membrane</location>
    </subcellularLocation>
</comment>
<feature type="transmembrane region" description="Helical" evidence="6">
    <location>
        <begin position="112"/>
        <end position="135"/>
    </location>
</feature>
<keyword evidence="3 6" id="KW-0812">Transmembrane</keyword>
<dbReference type="EMBL" id="JASAOG010000008">
    <property type="protein sequence ID" value="KAK0067269.1"/>
    <property type="molecule type" value="Genomic_DNA"/>
</dbReference>
<feature type="transmembrane region" description="Helical" evidence="6">
    <location>
        <begin position="67"/>
        <end position="91"/>
    </location>
</feature>
<dbReference type="Proteomes" id="UP001233172">
    <property type="component" value="Unassembled WGS sequence"/>
</dbReference>
<dbReference type="AlphaFoldDB" id="A0AAD8C807"/>
<dbReference type="Pfam" id="PF04505">
    <property type="entry name" value="CD225"/>
    <property type="match status" value="1"/>
</dbReference>
<proteinExistence type="inferred from homology"/>
<reference evidence="7" key="1">
    <citation type="journal article" date="2023" name="PLoS Negl. Trop. Dis.">
        <title>A genome sequence for Biomphalaria pfeifferi, the major vector snail for the human-infecting parasite Schistosoma mansoni.</title>
        <authorList>
            <person name="Bu L."/>
            <person name="Lu L."/>
            <person name="Laidemitt M.R."/>
            <person name="Zhang S.M."/>
            <person name="Mutuku M."/>
            <person name="Mkoji G."/>
            <person name="Steinauer M."/>
            <person name="Loker E.S."/>
        </authorList>
    </citation>
    <scope>NUCLEOTIDE SEQUENCE</scope>
    <source>
        <strain evidence="7">KasaAsao</strain>
    </source>
</reference>
<keyword evidence="4 6" id="KW-1133">Transmembrane helix</keyword>
<evidence type="ECO:0000256" key="4">
    <source>
        <dbReference type="ARBA" id="ARBA00022989"/>
    </source>
</evidence>
<dbReference type="GO" id="GO:0016020">
    <property type="term" value="C:membrane"/>
    <property type="evidence" value="ECO:0007669"/>
    <property type="project" value="UniProtKB-SubCell"/>
</dbReference>
<evidence type="ECO:0000256" key="5">
    <source>
        <dbReference type="ARBA" id="ARBA00023136"/>
    </source>
</evidence>
<comment type="caution">
    <text evidence="7">The sequence shown here is derived from an EMBL/GenBank/DDBJ whole genome shotgun (WGS) entry which is preliminary data.</text>
</comment>
<protein>
    <submittedName>
        <fullName evidence="7">Uncharacterized protein</fullName>
    </submittedName>
</protein>
<evidence type="ECO:0000313" key="7">
    <source>
        <dbReference type="EMBL" id="KAK0067269.1"/>
    </source>
</evidence>
<evidence type="ECO:0000313" key="8">
    <source>
        <dbReference type="Proteomes" id="UP001233172"/>
    </source>
</evidence>